<dbReference type="InterPro" id="IPR005119">
    <property type="entry name" value="LysR_subst-bd"/>
</dbReference>
<dbReference type="CDD" id="cd08414">
    <property type="entry name" value="PBP2_LTTR_aromatics_like"/>
    <property type="match status" value="1"/>
</dbReference>
<dbReference type="PROSITE" id="PS50931">
    <property type="entry name" value="HTH_LYSR"/>
    <property type="match status" value="1"/>
</dbReference>
<dbReference type="InterPro" id="IPR036388">
    <property type="entry name" value="WH-like_DNA-bd_sf"/>
</dbReference>
<comment type="similarity">
    <text evidence="1">Belongs to the LysR transcriptional regulatory family.</text>
</comment>
<sequence length="301" mass="33778">MSQLLDLRLLRYFIAVAEEGNVGRAAQRLCISQSPLSRQIKELEQRLGLVLFERVRQRLLLTATGHAFLEEARGMLAHAAQVEQRARRWAQADEGSLMIGFVEAAIFSDFLSRSLQRLRADYPAVQVELRAMRSAPQCEAIRRRELDLGLVYNPPPVDDAELTSNPIVTERLLLALPAGHPLQQCRTIRPQDLDRAAWIALPRRQNVAARERFLASCRQAGFEPDIRHEAAEVLTVLGLVSAGMGLALVQEGVASMTQFPRVVFRPLDWFPASVAVHLVYRRGSSELLLKRFLDVIEMVAG</sequence>
<dbReference type="EMBL" id="JBHSMT010000006">
    <property type="protein sequence ID" value="MFC5472763.1"/>
    <property type="molecule type" value="Genomic_DNA"/>
</dbReference>
<dbReference type="PANTHER" id="PTHR30346">
    <property type="entry name" value="TRANSCRIPTIONAL DUAL REGULATOR HCAR-RELATED"/>
    <property type="match status" value="1"/>
</dbReference>
<dbReference type="PRINTS" id="PR00039">
    <property type="entry name" value="HTHLYSR"/>
</dbReference>
<dbReference type="InterPro" id="IPR036390">
    <property type="entry name" value="WH_DNA-bd_sf"/>
</dbReference>
<accession>A0ABW0M701</accession>
<dbReference type="PANTHER" id="PTHR30346:SF0">
    <property type="entry name" value="HCA OPERON TRANSCRIPTIONAL ACTIVATOR HCAR"/>
    <property type="match status" value="1"/>
</dbReference>
<protein>
    <submittedName>
        <fullName evidence="6">LysR substrate-binding domain-containing protein</fullName>
    </submittedName>
</protein>
<gene>
    <name evidence="6" type="ORF">ACFPM8_02220</name>
</gene>
<proteinExistence type="inferred from homology"/>
<evidence type="ECO:0000313" key="7">
    <source>
        <dbReference type="Proteomes" id="UP001596045"/>
    </source>
</evidence>
<dbReference type="SUPFAM" id="SSF46785">
    <property type="entry name" value="Winged helix' DNA-binding domain"/>
    <property type="match status" value="1"/>
</dbReference>
<evidence type="ECO:0000256" key="1">
    <source>
        <dbReference type="ARBA" id="ARBA00009437"/>
    </source>
</evidence>
<dbReference type="Pfam" id="PF03466">
    <property type="entry name" value="LysR_substrate"/>
    <property type="match status" value="1"/>
</dbReference>
<evidence type="ECO:0000256" key="4">
    <source>
        <dbReference type="ARBA" id="ARBA00023163"/>
    </source>
</evidence>
<reference evidence="7" key="1">
    <citation type="journal article" date="2019" name="Int. J. Syst. Evol. Microbiol.">
        <title>The Global Catalogue of Microorganisms (GCM) 10K type strain sequencing project: providing services to taxonomists for standard genome sequencing and annotation.</title>
        <authorList>
            <consortium name="The Broad Institute Genomics Platform"/>
            <consortium name="The Broad Institute Genome Sequencing Center for Infectious Disease"/>
            <person name="Wu L."/>
            <person name="Ma J."/>
        </authorList>
    </citation>
    <scope>NUCLEOTIDE SEQUENCE [LARGE SCALE GENOMIC DNA]</scope>
    <source>
        <strain evidence="7">JCM 17066</strain>
    </source>
</reference>
<name>A0ABW0M701_9BURK</name>
<organism evidence="6 7">
    <name type="scientific">Paraherbaspirillum soli</name>
    <dbReference type="NCBI Taxonomy" id="631222"/>
    <lineage>
        <taxon>Bacteria</taxon>
        <taxon>Pseudomonadati</taxon>
        <taxon>Pseudomonadota</taxon>
        <taxon>Betaproteobacteria</taxon>
        <taxon>Burkholderiales</taxon>
        <taxon>Oxalobacteraceae</taxon>
        <taxon>Paraherbaspirillum</taxon>
    </lineage>
</organism>
<dbReference type="Proteomes" id="UP001596045">
    <property type="component" value="Unassembled WGS sequence"/>
</dbReference>
<dbReference type="RefSeq" id="WP_378994525.1">
    <property type="nucleotide sequence ID" value="NZ_JBHSMT010000006.1"/>
</dbReference>
<dbReference type="Gene3D" id="1.10.10.10">
    <property type="entry name" value="Winged helix-like DNA-binding domain superfamily/Winged helix DNA-binding domain"/>
    <property type="match status" value="1"/>
</dbReference>
<dbReference type="SUPFAM" id="SSF53850">
    <property type="entry name" value="Periplasmic binding protein-like II"/>
    <property type="match status" value="1"/>
</dbReference>
<dbReference type="Pfam" id="PF00126">
    <property type="entry name" value="HTH_1"/>
    <property type="match status" value="1"/>
</dbReference>
<evidence type="ECO:0000256" key="3">
    <source>
        <dbReference type="ARBA" id="ARBA00023125"/>
    </source>
</evidence>
<dbReference type="InterPro" id="IPR000847">
    <property type="entry name" value="LysR_HTH_N"/>
</dbReference>
<evidence type="ECO:0000313" key="6">
    <source>
        <dbReference type="EMBL" id="MFC5472763.1"/>
    </source>
</evidence>
<evidence type="ECO:0000259" key="5">
    <source>
        <dbReference type="PROSITE" id="PS50931"/>
    </source>
</evidence>
<keyword evidence="7" id="KW-1185">Reference proteome</keyword>
<feature type="domain" description="HTH lysR-type" evidence="5">
    <location>
        <begin position="5"/>
        <end position="62"/>
    </location>
</feature>
<dbReference type="Gene3D" id="3.40.190.10">
    <property type="entry name" value="Periplasmic binding protein-like II"/>
    <property type="match status" value="2"/>
</dbReference>
<keyword evidence="3" id="KW-0238">DNA-binding</keyword>
<keyword evidence="4" id="KW-0804">Transcription</keyword>
<keyword evidence="2" id="KW-0805">Transcription regulation</keyword>
<evidence type="ECO:0000256" key="2">
    <source>
        <dbReference type="ARBA" id="ARBA00023015"/>
    </source>
</evidence>
<comment type="caution">
    <text evidence="6">The sequence shown here is derived from an EMBL/GenBank/DDBJ whole genome shotgun (WGS) entry which is preliminary data.</text>
</comment>